<protein>
    <submittedName>
        <fullName evidence="3">Class I glutamine amidotransferase-like protein</fullName>
    </submittedName>
</protein>
<reference evidence="3" key="1">
    <citation type="submission" date="2020-11" db="EMBL/GenBank/DDBJ databases">
        <authorList>
            <consortium name="DOE Joint Genome Institute"/>
            <person name="Ahrendt S."/>
            <person name="Riley R."/>
            <person name="Andreopoulos W."/>
            <person name="LaButti K."/>
            <person name="Pangilinan J."/>
            <person name="Ruiz-duenas F.J."/>
            <person name="Barrasa J.M."/>
            <person name="Sanchez-Garcia M."/>
            <person name="Camarero S."/>
            <person name="Miyauchi S."/>
            <person name="Serrano A."/>
            <person name="Linde D."/>
            <person name="Babiker R."/>
            <person name="Drula E."/>
            <person name="Ayuso-Fernandez I."/>
            <person name="Pacheco R."/>
            <person name="Padilla G."/>
            <person name="Ferreira P."/>
            <person name="Barriuso J."/>
            <person name="Kellner H."/>
            <person name="Castanera R."/>
            <person name="Alfaro M."/>
            <person name="Ramirez L."/>
            <person name="Pisabarro A.G."/>
            <person name="Kuo A."/>
            <person name="Tritt A."/>
            <person name="Lipzen A."/>
            <person name="He G."/>
            <person name="Yan M."/>
            <person name="Ng V."/>
            <person name="Cullen D."/>
            <person name="Martin F."/>
            <person name="Rosso M.-N."/>
            <person name="Henrissat B."/>
            <person name="Hibbett D."/>
            <person name="Martinez A.T."/>
            <person name="Grigoriev I.V."/>
        </authorList>
    </citation>
    <scope>NUCLEOTIDE SEQUENCE</scope>
    <source>
        <strain evidence="3">AH 44721</strain>
    </source>
</reference>
<keyword evidence="4" id="KW-1185">Reference proteome</keyword>
<name>A0A9P5TFL3_GYMJU</name>
<dbReference type="SUPFAM" id="SSF52317">
    <property type="entry name" value="Class I glutamine amidotransferase-like"/>
    <property type="match status" value="1"/>
</dbReference>
<accession>A0A9P5TFL3</accession>
<dbReference type="OrthoDB" id="543156at2759"/>
<evidence type="ECO:0000259" key="2">
    <source>
        <dbReference type="Pfam" id="PF01965"/>
    </source>
</evidence>
<keyword evidence="3" id="KW-0315">Glutamine amidotransferase</keyword>
<evidence type="ECO:0000313" key="4">
    <source>
        <dbReference type="Proteomes" id="UP000724874"/>
    </source>
</evidence>
<evidence type="ECO:0000313" key="3">
    <source>
        <dbReference type="EMBL" id="KAF8869952.1"/>
    </source>
</evidence>
<dbReference type="Pfam" id="PF01965">
    <property type="entry name" value="DJ-1_PfpI"/>
    <property type="match status" value="1"/>
</dbReference>
<feature type="signal peptide" evidence="1">
    <location>
        <begin position="1"/>
        <end position="21"/>
    </location>
</feature>
<gene>
    <name evidence="3" type="ORF">CPB84DRAFT_1968354</name>
</gene>
<evidence type="ECO:0000256" key="1">
    <source>
        <dbReference type="SAM" id="SignalP"/>
    </source>
</evidence>
<dbReference type="PANTHER" id="PTHR43130">
    <property type="entry name" value="ARAC-FAMILY TRANSCRIPTIONAL REGULATOR"/>
    <property type="match status" value="1"/>
</dbReference>
<dbReference type="Gene3D" id="3.40.50.880">
    <property type="match status" value="1"/>
</dbReference>
<sequence length="259" mass="29212">MPPPTLHFGLLLLPGYQWLDAAGPVDYIDNHSYPMIKRLGVPQEVFDKAPVIEWHYISNNLELVYATSGPPQQPTKTYNDCPELDYLLIPGPSPTDPLPEGCTEFLQKRFADPKLKALLLVCTGSLAVSQTGILDGYHVCSNKTVLRRLALAGLLYNKVHWIGDRRWHIDGKVWSSAGITSGLDLAAEFARKHFDKEIVELGGTWRSMSRTHPILIRLHSFLTELSWTERWAPIVNHSSKMYNGGPCRLRATLKSRRND</sequence>
<dbReference type="PANTHER" id="PTHR43130:SF7">
    <property type="entry name" value="DJ-1_PFPI DOMAIN-CONTAINING PROTEIN"/>
    <property type="match status" value="1"/>
</dbReference>
<comment type="caution">
    <text evidence="3">The sequence shown here is derived from an EMBL/GenBank/DDBJ whole genome shotgun (WGS) entry which is preliminary data.</text>
</comment>
<feature type="domain" description="DJ-1/PfpI" evidence="2">
    <location>
        <begin position="41"/>
        <end position="190"/>
    </location>
</feature>
<keyword evidence="1" id="KW-0732">Signal</keyword>
<dbReference type="InterPro" id="IPR052158">
    <property type="entry name" value="INH-QAR"/>
</dbReference>
<feature type="chain" id="PRO_5040277589" evidence="1">
    <location>
        <begin position="22"/>
        <end position="259"/>
    </location>
</feature>
<dbReference type="InterPro" id="IPR029062">
    <property type="entry name" value="Class_I_gatase-like"/>
</dbReference>
<dbReference type="AlphaFoldDB" id="A0A9P5TFL3"/>
<organism evidence="3 4">
    <name type="scientific">Gymnopilus junonius</name>
    <name type="common">Spectacular rustgill mushroom</name>
    <name type="synonym">Gymnopilus spectabilis subsp. junonius</name>
    <dbReference type="NCBI Taxonomy" id="109634"/>
    <lineage>
        <taxon>Eukaryota</taxon>
        <taxon>Fungi</taxon>
        <taxon>Dikarya</taxon>
        <taxon>Basidiomycota</taxon>
        <taxon>Agaricomycotina</taxon>
        <taxon>Agaricomycetes</taxon>
        <taxon>Agaricomycetidae</taxon>
        <taxon>Agaricales</taxon>
        <taxon>Agaricineae</taxon>
        <taxon>Hymenogastraceae</taxon>
        <taxon>Gymnopilus</taxon>
    </lineage>
</organism>
<proteinExistence type="predicted"/>
<dbReference type="Proteomes" id="UP000724874">
    <property type="component" value="Unassembled WGS sequence"/>
</dbReference>
<dbReference type="InterPro" id="IPR002818">
    <property type="entry name" value="DJ-1/PfpI"/>
</dbReference>
<dbReference type="EMBL" id="JADNYJ010000390">
    <property type="protein sequence ID" value="KAF8869952.1"/>
    <property type="molecule type" value="Genomic_DNA"/>
</dbReference>